<proteinExistence type="predicted"/>
<reference evidence="2" key="2">
    <citation type="submission" date="2020-09" db="EMBL/GenBank/DDBJ databases">
        <authorList>
            <person name="Sun Q."/>
            <person name="Zhou Y."/>
        </authorList>
    </citation>
    <scope>NUCLEOTIDE SEQUENCE</scope>
    <source>
        <strain evidence="2">CGMCC 1.3617</strain>
    </source>
</reference>
<accession>A0A917KY39</accession>
<dbReference type="RefSeq" id="WP_188970976.1">
    <property type="nucleotide sequence ID" value="NZ_BMKW01000012.1"/>
</dbReference>
<organism evidence="2 3">
    <name type="scientific">Neoroseomonas lacus</name>
    <dbReference type="NCBI Taxonomy" id="287609"/>
    <lineage>
        <taxon>Bacteria</taxon>
        <taxon>Pseudomonadati</taxon>
        <taxon>Pseudomonadota</taxon>
        <taxon>Alphaproteobacteria</taxon>
        <taxon>Acetobacterales</taxon>
        <taxon>Acetobacteraceae</taxon>
        <taxon>Neoroseomonas</taxon>
    </lineage>
</organism>
<name>A0A917KY39_9PROT</name>
<feature type="compositionally biased region" description="Polar residues" evidence="1">
    <location>
        <begin position="138"/>
        <end position="167"/>
    </location>
</feature>
<reference evidence="2" key="1">
    <citation type="journal article" date="2014" name="Int. J. Syst. Evol. Microbiol.">
        <title>Complete genome sequence of Corynebacterium casei LMG S-19264T (=DSM 44701T), isolated from a smear-ripened cheese.</title>
        <authorList>
            <consortium name="US DOE Joint Genome Institute (JGI-PGF)"/>
            <person name="Walter F."/>
            <person name="Albersmeier A."/>
            <person name="Kalinowski J."/>
            <person name="Ruckert C."/>
        </authorList>
    </citation>
    <scope>NUCLEOTIDE SEQUENCE</scope>
    <source>
        <strain evidence="2">CGMCC 1.3617</strain>
    </source>
</reference>
<evidence type="ECO:0000313" key="2">
    <source>
        <dbReference type="EMBL" id="GGJ32325.1"/>
    </source>
</evidence>
<keyword evidence="3" id="KW-1185">Reference proteome</keyword>
<dbReference type="AlphaFoldDB" id="A0A917KY39"/>
<dbReference type="Proteomes" id="UP000661507">
    <property type="component" value="Unassembled WGS sequence"/>
</dbReference>
<dbReference type="EMBL" id="BMKW01000012">
    <property type="protein sequence ID" value="GGJ32325.1"/>
    <property type="molecule type" value="Genomic_DNA"/>
</dbReference>
<evidence type="ECO:0000313" key="3">
    <source>
        <dbReference type="Proteomes" id="UP000661507"/>
    </source>
</evidence>
<feature type="region of interest" description="Disordered" evidence="1">
    <location>
        <begin position="69"/>
        <end position="196"/>
    </location>
</feature>
<evidence type="ECO:0000256" key="1">
    <source>
        <dbReference type="SAM" id="MobiDB-lite"/>
    </source>
</evidence>
<comment type="caution">
    <text evidence="2">The sequence shown here is derived from an EMBL/GenBank/DDBJ whole genome shotgun (WGS) entry which is preliminary data.</text>
</comment>
<protein>
    <submittedName>
        <fullName evidence="2">Uncharacterized protein</fullName>
    </submittedName>
</protein>
<feature type="compositionally biased region" description="Polar residues" evidence="1">
    <location>
        <begin position="102"/>
        <end position="113"/>
    </location>
</feature>
<sequence>MQRASRGGVLLVATLLAGCGPDWQPSWNMASNPVVEGDSLTIRRVTGQDVEFTPLESESMQDLRASVGTLLSGTPRGPDAALRSVPDYNPVPRPNIEAQTRRPGSSTPPSVLTTPGPDATPEPARPRAPTLPPASRVEGTQLQVPGQPPSTVTGGTDRVQTLSQPNSAGGGVAVRDGGTTTVIQPGGRVTTIPTPR</sequence>
<dbReference type="PROSITE" id="PS51257">
    <property type="entry name" value="PROKAR_LIPOPROTEIN"/>
    <property type="match status" value="1"/>
</dbReference>
<gene>
    <name evidence="2" type="ORF">GCM10011320_44830</name>
</gene>